<dbReference type="Proteomes" id="UP000663852">
    <property type="component" value="Unassembled WGS sequence"/>
</dbReference>
<gene>
    <name evidence="1" type="ORF">EDS130_LOCUS42848</name>
    <name evidence="2" type="ORF">XAT740_LOCUS47118</name>
</gene>
<dbReference type="Gene3D" id="1.25.40.10">
    <property type="entry name" value="Tetratricopeptide repeat domain"/>
    <property type="match status" value="1"/>
</dbReference>
<organism evidence="1 4">
    <name type="scientific">Adineta ricciae</name>
    <name type="common">Rotifer</name>
    <dbReference type="NCBI Taxonomy" id="249248"/>
    <lineage>
        <taxon>Eukaryota</taxon>
        <taxon>Metazoa</taxon>
        <taxon>Spiralia</taxon>
        <taxon>Gnathifera</taxon>
        <taxon>Rotifera</taxon>
        <taxon>Eurotatoria</taxon>
        <taxon>Bdelloidea</taxon>
        <taxon>Adinetida</taxon>
        <taxon>Adinetidae</taxon>
        <taxon>Adineta</taxon>
    </lineage>
</organism>
<dbReference type="SUPFAM" id="SSF56399">
    <property type="entry name" value="ADP-ribosylation"/>
    <property type="match status" value="1"/>
</dbReference>
<proteinExistence type="predicted"/>
<dbReference type="Gene3D" id="3.90.176.10">
    <property type="entry name" value="Toxin ADP-ribosyltransferase, Chain A, domain 1"/>
    <property type="match status" value="1"/>
</dbReference>
<evidence type="ECO:0000313" key="3">
    <source>
        <dbReference type="Proteomes" id="UP000663828"/>
    </source>
</evidence>
<dbReference type="Proteomes" id="UP000663828">
    <property type="component" value="Unassembled WGS sequence"/>
</dbReference>
<sequence>MFESRWICNSFEQFHFDLFNTKSGPGFTTTKINGKFLTSQNLIHILVCLKPSIRDKDEFIDQCIKALKKDNTNLSKDIQDFRNNYTSNDALTYYTKPTFFFKLLNHGLRTCAIELLFLYRFFVRDIFDRLEENQCQHSIRVYRGQKIQKTERQQLEQSIGELISVTSFLSTSLNRKVAIQYLGDTKIQPNETNEQQMKNNSEEYILLEIDADPKCRNTPFAVIEENAAISEEQEVLFGAGSIFRLKSIRLEKQNHGYHPIWILEMELSNGNEHELKDLIYRFRYSYANEERTELSLSSLGLMLCSIQRIRFASKLFQRILRDPSLLNTVEQARCQRIMGHISSAQHHYWQSLRWYRRSLTTYTLINSKNSYSKDIASVYDAIGNVYLVRKQYRQAHISYQQSLSLWQLFYDKNQDQEEIAYCFLRQADVYLAESHLEEASELVRKGLYMLYRCHWSNTIHADLVFAHSKLGDVLVSLKLFDLAVDHYIESLIVSRKIFSEDDSFLFSIYSDLQIVCEKADRNFDQLLVDNGIPVIEDQIHVDHFRNNNGTPYQMIFKCPRCKKWQWIFTVFRPIKRWVCTGCWKKRCPRLMSYFWVLT</sequence>
<dbReference type="InterPro" id="IPR011990">
    <property type="entry name" value="TPR-like_helical_dom_sf"/>
</dbReference>
<evidence type="ECO:0000313" key="4">
    <source>
        <dbReference type="Proteomes" id="UP000663852"/>
    </source>
</evidence>
<accession>A0A815TFL6</accession>
<dbReference type="PROSITE" id="PS51996">
    <property type="entry name" value="TR_MART"/>
    <property type="match status" value="1"/>
</dbReference>
<keyword evidence="3" id="KW-1185">Reference proteome</keyword>
<evidence type="ECO:0000313" key="2">
    <source>
        <dbReference type="EMBL" id="CAF1596090.1"/>
    </source>
</evidence>
<dbReference type="EMBL" id="CAJNOR010006467">
    <property type="protein sequence ID" value="CAF1596090.1"/>
    <property type="molecule type" value="Genomic_DNA"/>
</dbReference>
<dbReference type="SMART" id="SM00028">
    <property type="entry name" value="TPR"/>
    <property type="match status" value="3"/>
</dbReference>
<protein>
    <submittedName>
        <fullName evidence="1">Uncharacterized protein</fullName>
    </submittedName>
</protein>
<dbReference type="OrthoDB" id="10330821at2759"/>
<dbReference type="InterPro" id="IPR019734">
    <property type="entry name" value="TPR_rpt"/>
</dbReference>
<dbReference type="SUPFAM" id="SSF48452">
    <property type="entry name" value="TPR-like"/>
    <property type="match status" value="1"/>
</dbReference>
<evidence type="ECO:0000313" key="1">
    <source>
        <dbReference type="EMBL" id="CAF1504607.1"/>
    </source>
</evidence>
<name>A0A815TFL6_ADIRI</name>
<dbReference type="EMBL" id="CAJNOJ010000655">
    <property type="protein sequence ID" value="CAF1504607.1"/>
    <property type="molecule type" value="Genomic_DNA"/>
</dbReference>
<dbReference type="AlphaFoldDB" id="A0A815TFL6"/>
<comment type="caution">
    <text evidence="1">The sequence shown here is derived from an EMBL/GenBank/DDBJ whole genome shotgun (WGS) entry which is preliminary data.</text>
</comment>
<reference evidence="1" key="1">
    <citation type="submission" date="2021-02" db="EMBL/GenBank/DDBJ databases">
        <authorList>
            <person name="Nowell W R."/>
        </authorList>
    </citation>
    <scope>NUCLEOTIDE SEQUENCE</scope>
</reference>